<keyword evidence="2 4" id="KW-1133">Transmembrane helix</keyword>
<accession>A0A1V8SDI3</accession>
<dbReference type="AlphaFoldDB" id="A0A1V8SDI3"/>
<dbReference type="InterPro" id="IPR007274">
    <property type="entry name" value="Cop_transporter"/>
</dbReference>
<dbReference type="PANTHER" id="PTHR12483">
    <property type="entry name" value="SOLUTE CARRIER FAMILY 31 COPPER TRANSPORTERS"/>
    <property type="match status" value="1"/>
</dbReference>
<comment type="similarity">
    <text evidence="4">Belongs to the copper transporter (Ctr) (TC 1.A.56) family. SLC31A subfamily.</text>
</comment>
<comment type="subcellular location">
    <subcellularLocation>
        <location evidence="4">Membrane</location>
        <topology evidence="4">Multi-pass membrane protein</topology>
    </subcellularLocation>
</comment>
<keyword evidence="8" id="KW-1185">Reference proteome</keyword>
<keyword evidence="4" id="KW-0406">Ion transport</keyword>
<comment type="caution">
    <text evidence="7">The sequence shown here is derived from an EMBL/GenBank/DDBJ whole genome shotgun (WGS) entry which is preliminary data.</text>
</comment>
<keyword evidence="3 4" id="KW-0472">Membrane</keyword>
<keyword evidence="4" id="KW-0186">Copper</keyword>
<dbReference type="Pfam" id="PF04145">
    <property type="entry name" value="Ctr"/>
    <property type="match status" value="1"/>
</dbReference>
<sequence>MPSFKAASAALALLNLIPQVVADCASYGDDFQSGFTYFQNSLSADPFTALQEFEGCQNDVSHNVFVDPAGDQSECTETPMQPDDTPQLVTCSQWPKNKLYNGDWSLLIISNNGNAEPIAFQRDFSLTVGPQITSTVTPTLTVSVIQTPVVNITSTVLSTATDTTTSTATSGRGTQTVTPKATTSTSTRGLLTLTQQTQIYSVVSSTRTVPASCSVQPTRRVQDPIATVLPTILGELDNVVENLLGGLGGLIGLNSLGIRDELTASAKFKREIIAGRTPSADLKIAFINERRQMLEARNVEKRAPDEPTITSTAVAVTSTAINDAPATTQTLTETDFTTTTSTVVVTAAPVTVTLAQVTRVVTKLVPIVQVTKTQTRTTTIVNTVTTTSSAIVALTAGYEALREASRRYETRLEQRVEGMTRQGKSAEEQTGRVVKAAFYGVQVFYSFFIMLLFMTYNGWIMLAVGFGAFLGYLLFGGSSATKSAACH</sequence>
<keyword evidence="4" id="KW-0187">Copper transport</keyword>
<keyword evidence="6" id="KW-0732">Signal</keyword>
<evidence type="ECO:0000256" key="5">
    <source>
        <dbReference type="SAM" id="MobiDB-lite"/>
    </source>
</evidence>
<name>A0A1V8SDI3_9PEZI</name>
<protein>
    <recommendedName>
        <fullName evidence="4">Copper transport protein</fullName>
    </recommendedName>
</protein>
<dbReference type="PANTHER" id="PTHR12483:SF115">
    <property type="entry name" value="COPPER TRANSPORT PROTEIN"/>
    <property type="match status" value="1"/>
</dbReference>
<evidence type="ECO:0000256" key="4">
    <source>
        <dbReference type="RuleBase" id="RU367022"/>
    </source>
</evidence>
<dbReference type="InParanoid" id="A0A1V8SDI3"/>
<evidence type="ECO:0000256" key="1">
    <source>
        <dbReference type="ARBA" id="ARBA00022692"/>
    </source>
</evidence>
<gene>
    <name evidence="7" type="ORF">B0A48_16760</name>
</gene>
<keyword evidence="1 4" id="KW-0812">Transmembrane</keyword>
<feature type="signal peptide" evidence="6">
    <location>
        <begin position="1"/>
        <end position="22"/>
    </location>
</feature>
<evidence type="ECO:0000256" key="2">
    <source>
        <dbReference type="ARBA" id="ARBA00022989"/>
    </source>
</evidence>
<feature type="chain" id="PRO_5012280271" description="Copper transport protein" evidence="6">
    <location>
        <begin position="23"/>
        <end position="487"/>
    </location>
</feature>
<dbReference type="Proteomes" id="UP000192596">
    <property type="component" value="Unassembled WGS sequence"/>
</dbReference>
<dbReference type="GO" id="GO:0016020">
    <property type="term" value="C:membrane"/>
    <property type="evidence" value="ECO:0007669"/>
    <property type="project" value="UniProtKB-SubCell"/>
</dbReference>
<evidence type="ECO:0000313" key="7">
    <source>
        <dbReference type="EMBL" id="OQN97218.1"/>
    </source>
</evidence>
<dbReference type="STRING" id="1507870.A0A1V8SDI3"/>
<dbReference type="EMBL" id="NAJO01000056">
    <property type="protein sequence ID" value="OQN97218.1"/>
    <property type="molecule type" value="Genomic_DNA"/>
</dbReference>
<proteinExistence type="inferred from homology"/>
<keyword evidence="4" id="KW-0813">Transport</keyword>
<evidence type="ECO:0000313" key="8">
    <source>
        <dbReference type="Proteomes" id="UP000192596"/>
    </source>
</evidence>
<organism evidence="7 8">
    <name type="scientific">Cryoendolithus antarcticus</name>
    <dbReference type="NCBI Taxonomy" id="1507870"/>
    <lineage>
        <taxon>Eukaryota</taxon>
        <taxon>Fungi</taxon>
        <taxon>Dikarya</taxon>
        <taxon>Ascomycota</taxon>
        <taxon>Pezizomycotina</taxon>
        <taxon>Dothideomycetes</taxon>
        <taxon>Dothideomycetidae</taxon>
        <taxon>Cladosporiales</taxon>
        <taxon>Cladosporiaceae</taxon>
        <taxon>Cryoendolithus</taxon>
    </lineage>
</organism>
<dbReference type="GO" id="GO:0005375">
    <property type="term" value="F:copper ion transmembrane transporter activity"/>
    <property type="evidence" value="ECO:0007669"/>
    <property type="project" value="UniProtKB-UniRule"/>
</dbReference>
<reference evidence="8" key="1">
    <citation type="submission" date="2017-03" db="EMBL/GenBank/DDBJ databases">
        <title>Genomes of endolithic fungi from Antarctica.</title>
        <authorList>
            <person name="Coleine C."/>
            <person name="Masonjones S."/>
            <person name="Stajich J.E."/>
        </authorList>
    </citation>
    <scope>NUCLEOTIDE SEQUENCE [LARGE SCALE GENOMIC DNA]</scope>
    <source>
        <strain evidence="8">CCFEE 5527</strain>
    </source>
</reference>
<feature type="transmembrane region" description="Helical" evidence="4">
    <location>
        <begin position="459"/>
        <end position="475"/>
    </location>
</feature>
<evidence type="ECO:0000256" key="3">
    <source>
        <dbReference type="ARBA" id="ARBA00023136"/>
    </source>
</evidence>
<feature type="region of interest" description="Disordered" evidence="5">
    <location>
        <begin position="163"/>
        <end position="182"/>
    </location>
</feature>
<dbReference type="OrthoDB" id="3937708at2759"/>
<evidence type="ECO:0000256" key="6">
    <source>
        <dbReference type="SAM" id="SignalP"/>
    </source>
</evidence>